<evidence type="ECO:0000256" key="3">
    <source>
        <dbReference type="ARBA" id="ARBA00022692"/>
    </source>
</evidence>
<dbReference type="InterPro" id="IPR035952">
    <property type="entry name" value="Rhomboid-like_sf"/>
</dbReference>
<evidence type="ECO:0000256" key="6">
    <source>
        <dbReference type="ARBA" id="ARBA00023136"/>
    </source>
</evidence>
<dbReference type="GO" id="GO:0016020">
    <property type="term" value="C:membrane"/>
    <property type="evidence" value="ECO:0007669"/>
    <property type="project" value="UniProtKB-SubCell"/>
</dbReference>
<evidence type="ECO:0000256" key="4">
    <source>
        <dbReference type="ARBA" id="ARBA00022801"/>
    </source>
</evidence>
<feature type="transmembrane region" description="Helical" evidence="7">
    <location>
        <begin position="77"/>
        <end position="102"/>
    </location>
</feature>
<comment type="subcellular location">
    <subcellularLocation>
        <location evidence="1">Membrane</location>
        <topology evidence="1">Multi-pass membrane protein</topology>
    </subcellularLocation>
</comment>
<evidence type="ECO:0000256" key="7">
    <source>
        <dbReference type="SAM" id="Phobius"/>
    </source>
</evidence>
<proteinExistence type="inferred from homology"/>
<keyword evidence="4" id="KW-0378">Hydrolase</keyword>
<feature type="transmembrane region" description="Helical" evidence="7">
    <location>
        <begin position="134"/>
        <end position="161"/>
    </location>
</feature>
<feature type="transmembrane region" description="Helical" evidence="7">
    <location>
        <begin position="198"/>
        <end position="216"/>
    </location>
</feature>
<dbReference type="GO" id="GO:0004252">
    <property type="term" value="F:serine-type endopeptidase activity"/>
    <property type="evidence" value="ECO:0007669"/>
    <property type="project" value="InterPro"/>
</dbReference>
<dbReference type="AlphaFoldDB" id="A0AAX2J1Z5"/>
<dbReference type="SUPFAM" id="SSF144091">
    <property type="entry name" value="Rhomboid-like"/>
    <property type="match status" value="1"/>
</dbReference>
<evidence type="ECO:0000259" key="8">
    <source>
        <dbReference type="Pfam" id="PF01694"/>
    </source>
</evidence>
<dbReference type="Gene3D" id="1.20.1540.10">
    <property type="entry name" value="Rhomboid-like"/>
    <property type="match status" value="1"/>
</dbReference>
<dbReference type="Proteomes" id="UP000248598">
    <property type="component" value="Chromosome 1"/>
</dbReference>
<sequence>MNLTQLVPLILIAVIAIVSFIGWRNTFVFQRYQFQIAAIRYNKQYQRLITSAFLHADGWHLFFNLFTLYFFSRVIAYIYGWLGFLLLFFGAVLAGNLFSLWLYKNRPSYAAIGASGGVSGILFASITINPMSEIMIFPIPIPITAWIYATLYFAYSVAMMLSPRQWDNTGHAAHLGGAACGMLFALAITPAFVMQNALFLGIMSLPLLYLAYEVLINKKAR</sequence>
<feature type="transmembrane region" description="Helical" evidence="7">
    <location>
        <begin position="173"/>
        <end position="192"/>
    </location>
</feature>
<feature type="domain" description="Peptidase S54 rhomboid" evidence="8">
    <location>
        <begin position="43"/>
        <end position="188"/>
    </location>
</feature>
<dbReference type="PANTHER" id="PTHR43731:SF14">
    <property type="entry name" value="PRESENILIN-ASSOCIATED RHOMBOID-LIKE PROTEIN, MITOCHONDRIAL"/>
    <property type="match status" value="1"/>
</dbReference>
<evidence type="ECO:0000256" key="1">
    <source>
        <dbReference type="ARBA" id="ARBA00004141"/>
    </source>
</evidence>
<keyword evidence="5 7" id="KW-1133">Transmembrane helix</keyword>
<feature type="transmembrane region" description="Helical" evidence="7">
    <location>
        <begin position="48"/>
        <end position="71"/>
    </location>
</feature>
<evidence type="ECO:0000256" key="2">
    <source>
        <dbReference type="ARBA" id="ARBA00009045"/>
    </source>
</evidence>
<evidence type="ECO:0000313" key="10">
    <source>
        <dbReference type="Proteomes" id="UP000248598"/>
    </source>
</evidence>
<organism evidence="9 10">
    <name type="scientific">Kingella kingae</name>
    <dbReference type="NCBI Taxonomy" id="504"/>
    <lineage>
        <taxon>Bacteria</taxon>
        <taxon>Pseudomonadati</taxon>
        <taxon>Pseudomonadota</taxon>
        <taxon>Betaproteobacteria</taxon>
        <taxon>Neisseriales</taxon>
        <taxon>Neisseriaceae</taxon>
        <taxon>Kingella</taxon>
    </lineage>
</organism>
<dbReference type="PANTHER" id="PTHR43731">
    <property type="entry name" value="RHOMBOID PROTEASE"/>
    <property type="match status" value="1"/>
</dbReference>
<evidence type="ECO:0000256" key="5">
    <source>
        <dbReference type="ARBA" id="ARBA00022989"/>
    </source>
</evidence>
<dbReference type="InterPro" id="IPR050925">
    <property type="entry name" value="Rhomboid_protease_S54"/>
</dbReference>
<feature type="transmembrane region" description="Helical" evidence="7">
    <location>
        <begin position="109"/>
        <end position="128"/>
    </location>
</feature>
<protein>
    <submittedName>
        <fullName evidence="9">Rhombosortase</fullName>
    </submittedName>
</protein>
<comment type="similarity">
    <text evidence="2">Belongs to the peptidase S54 family.</text>
</comment>
<reference evidence="9 10" key="1">
    <citation type="submission" date="2018-06" db="EMBL/GenBank/DDBJ databases">
        <authorList>
            <consortium name="Pathogen Informatics"/>
            <person name="Doyle S."/>
        </authorList>
    </citation>
    <scope>NUCLEOTIDE SEQUENCE [LARGE SCALE GENOMIC DNA]</scope>
    <source>
        <strain evidence="9 10">NCTC10529</strain>
    </source>
</reference>
<keyword evidence="3 7" id="KW-0812">Transmembrane</keyword>
<dbReference type="InterPro" id="IPR022764">
    <property type="entry name" value="Peptidase_S54_rhomboid_dom"/>
</dbReference>
<keyword evidence="6 7" id="KW-0472">Membrane</keyword>
<dbReference type="RefSeq" id="WP_003788260.1">
    <property type="nucleotide sequence ID" value="NZ_CP050136.1"/>
</dbReference>
<dbReference type="GeneID" id="93261532"/>
<feature type="transmembrane region" description="Helical" evidence="7">
    <location>
        <begin position="6"/>
        <end position="27"/>
    </location>
</feature>
<evidence type="ECO:0000313" key="9">
    <source>
        <dbReference type="EMBL" id="SQH24058.1"/>
    </source>
</evidence>
<dbReference type="Pfam" id="PF01694">
    <property type="entry name" value="Rhomboid"/>
    <property type="match status" value="1"/>
</dbReference>
<gene>
    <name evidence="9" type="ORF">NCTC10529_00207</name>
</gene>
<accession>A0AAX2J1Z5</accession>
<dbReference type="EMBL" id="LS483426">
    <property type="protein sequence ID" value="SQH24058.1"/>
    <property type="molecule type" value="Genomic_DNA"/>
</dbReference>
<name>A0AAX2J1Z5_KINKI</name>